<organism evidence="1 2">
    <name type="scientific">Rhodopirellula islandica</name>
    <dbReference type="NCBI Taxonomy" id="595434"/>
    <lineage>
        <taxon>Bacteria</taxon>
        <taxon>Pseudomonadati</taxon>
        <taxon>Planctomycetota</taxon>
        <taxon>Planctomycetia</taxon>
        <taxon>Pirellulales</taxon>
        <taxon>Pirellulaceae</taxon>
        <taxon>Rhodopirellula</taxon>
    </lineage>
</organism>
<dbReference type="AlphaFoldDB" id="A0A0J1BES1"/>
<gene>
    <name evidence="1" type="ORF">RISK_002849</name>
</gene>
<dbReference type="Proteomes" id="UP000036367">
    <property type="component" value="Unassembled WGS sequence"/>
</dbReference>
<name>A0A0J1BES1_RHOIS</name>
<sequence>MHRPAHGEFLRRQKSFGSRVLAKRTPGDVILGYHEDPGQVA</sequence>
<comment type="caution">
    <text evidence="1">The sequence shown here is derived from an EMBL/GenBank/DDBJ whole genome shotgun (WGS) entry which is preliminary data.</text>
</comment>
<evidence type="ECO:0000313" key="1">
    <source>
        <dbReference type="EMBL" id="KLU05087.1"/>
    </source>
</evidence>
<protein>
    <submittedName>
        <fullName evidence="1">Uncharacterized protein</fullName>
    </submittedName>
</protein>
<reference evidence="1" key="1">
    <citation type="submission" date="2015-05" db="EMBL/GenBank/DDBJ databases">
        <title>Permanent draft genome of Rhodopirellula islandicus K833.</title>
        <authorList>
            <person name="Kizina J."/>
            <person name="Richter M."/>
            <person name="Glockner F.O."/>
            <person name="Harder J."/>
        </authorList>
    </citation>
    <scope>NUCLEOTIDE SEQUENCE [LARGE SCALE GENOMIC DNA]</scope>
    <source>
        <strain evidence="1">K833</strain>
    </source>
</reference>
<proteinExistence type="predicted"/>
<evidence type="ECO:0000313" key="2">
    <source>
        <dbReference type="Proteomes" id="UP000036367"/>
    </source>
</evidence>
<accession>A0A0J1BES1</accession>
<dbReference type="EMBL" id="LECT01000023">
    <property type="protein sequence ID" value="KLU05087.1"/>
    <property type="molecule type" value="Genomic_DNA"/>
</dbReference>
<keyword evidence="2" id="KW-1185">Reference proteome</keyword>